<feature type="non-terminal residue" evidence="1">
    <location>
        <position position="1"/>
    </location>
</feature>
<reference evidence="1" key="2">
    <citation type="submission" date="2018-11" db="EMBL/GenBank/DDBJ databases">
        <title>Trombidioid mite genomics.</title>
        <authorList>
            <person name="Dong X."/>
        </authorList>
    </citation>
    <scope>NUCLEOTIDE SEQUENCE</scope>
    <source>
        <strain evidence="1">UoL-WK</strain>
    </source>
</reference>
<dbReference type="EMBL" id="NCKU01015476">
    <property type="protein sequence ID" value="RWR99374.1"/>
    <property type="molecule type" value="Genomic_DNA"/>
</dbReference>
<proteinExistence type="predicted"/>
<gene>
    <name evidence="2" type="ORF">B4U79_10717</name>
    <name evidence="1" type="ORF">B4U79_12065</name>
</gene>
<protein>
    <recommendedName>
        <fullName evidence="4">RNA-directed DNA polymerase from mobile element jockey-like protein</fullName>
    </recommendedName>
</protein>
<keyword evidence="3" id="KW-1185">Reference proteome</keyword>
<dbReference type="AlphaFoldDB" id="A0A443Q8L7"/>
<reference evidence="1 3" key="1">
    <citation type="journal article" date="2018" name="Gigascience">
        <title>Genomes of trombidid mites reveal novel predicted allergens and laterally-transferred genes associated with secondary metabolism.</title>
        <authorList>
            <person name="Dong X."/>
            <person name="Chaisiri K."/>
            <person name="Xia D."/>
            <person name="Armstrong S.D."/>
            <person name="Fang Y."/>
            <person name="Donnelly M.J."/>
            <person name="Kadowaki T."/>
            <person name="McGarry J.W."/>
            <person name="Darby A.C."/>
            <person name="Makepeace B.L."/>
        </authorList>
    </citation>
    <scope>NUCLEOTIDE SEQUENCE [LARGE SCALE GENOMIC DNA]</scope>
    <source>
        <strain evidence="1">UoL-WK</strain>
    </source>
</reference>
<comment type="caution">
    <text evidence="1">The sequence shown here is derived from an EMBL/GenBank/DDBJ whole genome shotgun (WGS) entry which is preliminary data.</text>
</comment>
<dbReference type="STRING" id="1965070.A0A443Q8L7"/>
<accession>A0A443Q8L7</accession>
<evidence type="ECO:0000313" key="3">
    <source>
        <dbReference type="Proteomes" id="UP000285301"/>
    </source>
</evidence>
<evidence type="ECO:0000313" key="2">
    <source>
        <dbReference type="EMBL" id="RWR99584.1"/>
    </source>
</evidence>
<evidence type="ECO:0008006" key="4">
    <source>
        <dbReference type="Google" id="ProtNLM"/>
    </source>
</evidence>
<organism evidence="1 3">
    <name type="scientific">Dinothrombium tinctorium</name>
    <dbReference type="NCBI Taxonomy" id="1965070"/>
    <lineage>
        <taxon>Eukaryota</taxon>
        <taxon>Metazoa</taxon>
        <taxon>Ecdysozoa</taxon>
        <taxon>Arthropoda</taxon>
        <taxon>Chelicerata</taxon>
        <taxon>Arachnida</taxon>
        <taxon>Acari</taxon>
        <taxon>Acariformes</taxon>
        <taxon>Trombidiformes</taxon>
        <taxon>Prostigmata</taxon>
        <taxon>Anystina</taxon>
        <taxon>Parasitengona</taxon>
        <taxon>Trombidioidea</taxon>
        <taxon>Trombidiidae</taxon>
        <taxon>Dinothrombium</taxon>
    </lineage>
</organism>
<evidence type="ECO:0000313" key="1">
    <source>
        <dbReference type="EMBL" id="RWR99374.1"/>
    </source>
</evidence>
<dbReference type="EMBL" id="NCKU01014463">
    <property type="protein sequence ID" value="RWR99584.1"/>
    <property type="molecule type" value="Genomic_DNA"/>
</dbReference>
<dbReference type="Proteomes" id="UP000285301">
    <property type="component" value="Unassembled WGS sequence"/>
</dbReference>
<dbReference type="OrthoDB" id="8053926at2759"/>
<name>A0A443Q8L7_9ACAR</name>
<sequence>INQVPIKIVEETKFLGIILDDNLKFTKHIKYISNKVSHKTYCFQKLRPFISKECAITVYKTLILPHFDYCATTLFHK</sequence>